<gene>
    <name evidence="2" type="ORF">AVDCRST_MAG49-3408</name>
</gene>
<feature type="non-terminal residue" evidence="2">
    <location>
        <position position="578"/>
    </location>
</feature>
<organism evidence="2">
    <name type="scientific">uncultured Thermomicrobiales bacterium</name>
    <dbReference type="NCBI Taxonomy" id="1645740"/>
    <lineage>
        <taxon>Bacteria</taxon>
        <taxon>Pseudomonadati</taxon>
        <taxon>Thermomicrobiota</taxon>
        <taxon>Thermomicrobia</taxon>
        <taxon>Thermomicrobiales</taxon>
        <taxon>environmental samples</taxon>
    </lineage>
</organism>
<feature type="compositionally biased region" description="Basic and acidic residues" evidence="1">
    <location>
        <begin position="53"/>
        <end position="67"/>
    </location>
</feature>
<keyword evidence="2" id="KW-0436">Ligase</keyword>
<evidence type="ECO:0000313" key="2">
    <source>
        <dbReference type="EMBL" id="CAA9569108.1"/>
    </source>
</evidence>
<feature type="compositionally biased region" description="Low complexity" evidence="1">
    <location>
        <begin position="175"/>
        <end position="191"/>
    </location>
</feature>
<feature type="compositionally biased region" description="Basic residues" evidence="1">
    <location>
        <begin position="28"/>
        <end position="39"/>
    </location>
</feature>
<feature type="compositionally biased region" description="Basic residues" evidence="1">
    <location>
        <begin position="439"/>
        <end position="458"/>
    </location>
</feature>
<feature type="region of interest" description="Disordered" evidence="1">
    <location>
        <begin position="1"/>
        <end position="578"/>
    </location>
</feature>
<protein>
    <submittedName>
        <fullName evidence="2">Prolyl-tRNA synthetase, bacterial type</fullName>
        <ecNumber evidence="2">6.1.1.15</ecNumber>
    </submittedName>
</protein>
<proteinExistence type="predicted"/>
<dbReference type="GO" id="GO:0004827">
    <property type="term" value="F:proline-tRNA ligase activity"/>
    <property type="evidence" value="ECO:0007669"/>
    <property type="project" value="UniProtKB-EC"/>
</dbReference>
<evidence type="ECO:0000256" key="1">
    <source>
        <dbReference type="SAM" id="MobiDB-lite"/>
    </source>
</evidence>
<feature type="compositionally biased region" description="Basic and acidic residues" evidence="1">
    <location>
        <begin position="252"/>
        <end position="264"/>
    </location>
</feature>
<feature type="compositionally biased region" description="Basic and acidic residues" evidence="1">
    <location>
        <begin position="513"/>
        <end position="523"/>
    </location>
</feature>
<feature type="compositionally biased region" description="Basic and acidic residues" evidence="1">
    <location>
        <begin position="546"/>
        <end position="560"/>
    </location>
</feature>
<feature type="compositionally biased region" description="Basic residues" evidence="1">
    <location>
        <begin position="286"/>
        <end position="299"/>
    </location>
</feature>
<accession>A0A6J4V9C1</accession>
<feature type="compositionally biased region" description="Basic residues" evidence="1">
    <location>
        <begin position="336"/>
        <end position="347"/>
    </location>
</feature>
<keyword evidence="2" id="KW-0030">Aminoacyl-tRNA synthetase</keyword>
<name>A0A6J4V9C1_9BACT</name>
<feature type="compositionally biased region" description="Basic residues" evidence="1">
    <location>
        <begin position="216"/>
        <end position="243"/>
    </location>
</feature>
<feature type="compositionally biased region" description="Basic residues" evidence="1">
    <location>
        <begin position="417"/>
        <end position="428"/>
    </location>
</feature>
<feature type="compositionally biased region" description="Basic residues" evidence="1">
    <location>
        <begin position="378"/>
        <end position="387"/>
    </location>
</feature>
<feature type="compositionally biased region" description="Basic and acidic residues" evidence="1">
    <location>
        <begin position="300"/>
        <end position="324"/>
    </location>
</feature>
<feature type="compositionally biased region" description="Basic and acidic residues" evidence="1">
    <location>
        <begin position="133"/>
        <end position="158"/>
    </location>
</feature>
<dbReference type="EMBL" id="CADCWG010000230">
    <property type="protein sequence ID" value="CAA9569108.1"/>
    <property type="molecule type" value="Genomic_DNA"/>
</dbReference>
<feature type="compositionally biased region" description="Basic and acidic residues" evidence="1">
    <location>
        <begin position="390"/>
        <end position="406"/>
    </location>
</feature>
<feature type="compositionally biased region" description="Low complexity" evidence="1">
    <location>
        <begin position="17"/>
        <end position="27"/>
    </location>
</feature>
<reference evidence="2" key="1">
    <citation type="submission" date="2020-02" db="EMBL/GenBank/DDBJ databases">
        <authorList>
            <person name="Meier V. D."/>
        </authorList>
    </citation>
    <scope>NUCLEOTIDE SEQUENCE</scope>
    <source>
        <strain evidence="2">AVDCRST_MAG49</strain>
    </source>
</reference>
<dbReference type="AlphaFoldDB" id="A0A6J4V9C1"/>
<feature type="non-terminal residue" evidence="2">
    <location>
        <position position="1"/>
    </location>
</feature>
<feature type="compositionally biased region" description="Low complexity" evidence="1">
    <location>
        <begin position="561"/>
        <end position="578"/>
    </location>
</feature>
<feature type="compositionally biased region" description="Low complexity" evidence="1">
    <location>
        <begin position="465"/>
        <end position="478"/>
    </location>
</feature>
<sequence length="578" mass="63577">ADVIPLRPDAPRGAGGRRAAQPQAAAARRLRAAARRRHLQPAPARLPGGPQGRSDHPRGDGRDRRPGAADASGPPGRALEGDRPLPGRRPRADPLPGSGRAGHGPRDDPRGGRHRPGPLRDQLLPPAPPDRLPPPDEVARRAARPGRADPGPRVHDEGLVQPRPRRGRARHRLPDPLARLRAHLPPLWGRVPRGRRRHRDDGRHGLPRVHGALPGRRGHHPPQPLRRLRRQPRGRHLPPRRAAGRGPPPGRGGRDAQRHHDPGARRLPRRSPGADGEGGLLQGRLRPPRLRGGARRPRRQRDQAAEGVRRAEPDAGDRRGDPSRRRGAGVRLAGGRLRRLRGRRRERPRQPEPRRGGQPPGLPPQAHQPRSRLAGGHGRGHRQRRGRVPLADRRRAADRRAGDRGRQHLQVGDPLQRRPRGHLPRRRGSVPPDRDGLLRHRRRPPGRHRRRAAPRRQGHPLAGHPRALPRLPALARQGGRCGDGRRGRPPLRGADSGRRRGPLRRPCGPSGGEVRRRGADRLPDPPLGLVPHAGQGRGRAASARRRGVDLRPARRGRADRPAAPGRAGRAALRRPGVL</sequence>
<dbReference type="EC" id="6.1.1.15" evidence="2"/>